<dbReference type="Proteomes" id="UP000699042">
    <property type="component" value="Unassembled WGS sequence"/>
</dbReference>
<protein>
    <submittedName>
        <fullName evidence="1">Uncharacterized protein</fullName>
    </submittedName>
</protein>
<sequence length="53" mass="6104">MQHHTQNVFNPRISAFSQILGRPDDRRANISKPAIDPSEHAFFSYSCTHRHIA</sequence>
<gene>
    <name evidence="1" type="ORF">JMJ77_008962</name>
</gene>
<proteinExistence type="predicted"/>
<organism evidence="1 2">
    <name type="scientific">Colletotrichum scovillei</name>
    <dbReference type="NCBI Taxonomy" id="1209932"/>
    <lineage>
        <taxon>Eukaryota</taxon>
        <taxon>Fungi</taxon>
        <taxon>Dikarya</taxon>
        <taxon>Ascomycota</taxon>
        <taxon>Pezizomycotina</taxon>
        <taxon>Sordariomycetes</taxon>
        <taxon>Hypocreomycetidae</taxon>
        <taxon>Glomerellales</taxon>
        <taxon>Glomerellaceae</taxon>
        <taxon>Colletotrichum</taxon>
        <taxon>Colletotrichum acutatum species complex</taxon>
    </lineage>
</organism>
<name>A0A9P7U896_9PEZI</name>
<keyword evidence="2" id="KW-1185">Reference proteome</keyword>
<dbReference type="EMBL" id="JAESDN010000016">
    <property type="protein sequence ID" value="KAG7041259.1"/>
    <property type="molecule type" value="Genomic_DNA"/>
</dbReference>
<dbReference type="AlphaFoldDB" id="A0A9P7U896"/>
<evidence type="ECO:0000313" key="1">
    <source>
        <dbReference type="EMBL" id="KAG7041259.1"/>
    </source>
</evidence>
<feature type="non-terminal residue" evidence="1">
    <location>
        <position position="53"/>
    </location>
</feature>
<evidence type="ECO:0000313" key="2">
    <source>
        <dbReference type="Proteomes" id="UP000699042"/>
    </source>
</evidence>
<reference evidence="1" key="1">
    <citation type="submission" date="2021-05" db="EMBL/GenBank/DDBJ databases">
        <title>Comparative genomics of three Colletotrichum scovillei strains and genetic complementation revealed genes involved fungal growth and virulence on chili pepper.</title>
        <authorList>
            <person name="Hsieh D.-K."/>
            <person name="Chuang S.-C."/>
            <person name="Chen C.-Y."/>
            <person name="Chao Y.-T."/>
            <person name="Lu M.-Y.J."/>
            <person name="Lee M.-H."/>
            <person name="Shih M.-C."/>
        </authorList>
    </citation>
    <scope>NUCLEOTIDE SEQUENCE</scope>
    <source>
        <strain evidence="1">Coll-153</strain>
    </source>
</reference>
<accession>A0A9P7U896</accession>
<comment type="caution">
    <text evidence="1">The sequence shown here is derived from an EMBL/GenBank/DDBJ whole genome shotgun (WGS) entry which is preliminary data.</text>
</comment>